<evidence type="ECO:0000256" key="4">
    <source>
        <dbReference type="ARBA" id="ARBA00022840"/>
    </source>
</evidence>
<keyword evidence="5" id="KW-0408">Iron</keyword>
<dbReference type="Pfam" id="PF10609">
    <property type="entry name" value="ParA"/>
    <property type="match status" value="1"/>
</dbReference>
<accession>A0A8B6E694</accession>
<dbReference type="GO" id="GO:0016226">
    <property type="term" value="P:iron-sulfur cluster assembly"/>
    <property type="evidence" value="ECO:0007669"/>
    <property type="project" value="InterPro"/>
</dbReference>
<evidence type="ECO:0000256" key="3">
    <source>
        <dbReference type="ARBA" id="ARBA00022741"/>
    </source>
</evidence>
<evidence type="ECO:0000256" key="1">
    <source>
        <dbReference type="ARBA" id="ARBA00022485"/>
    </source>
</evidence>
<dbReference type="InterPro" id="IPR033756">
    <property type="entry name" value="YlxH/NBP35"/>
</dbReference>
<comment type="caution">
    <text evidence="7">The sequence shown here is derived from an EMBL/GenBank/DDBJ whole genome shotgun (WGS) entry which is preliminary data.</text>
</comment>
<keyword evidence="6" id="KW-0411">Iron-sulfur</keyword>
<sequence>MGCRSIGLSDQWVFGLLGCRPKGLFDQWVVGLMGCRNKGDLAGRASICEGCPGQALCQSQGRVDPDQEMIDIRMNPIKHKILVMSGKGGVGKSTVGCMLAQVLASQSCKVGVVDLDICGPSIPKLLSVEEQVVVNTEYGWKTLLSPHNGIKVMSVGAMLKSDRDSVVFRGPRKTGLIKRFFKDTFWGKLDYLICDTPPGTSDEHLTAIKVLKNVKPDGAIIVTTSQGVSIATVRREVNFCRKMGVKILGLVVNMSTFMCPCCDEVTNIFPEDEIEKLSEEQKIPILARIPIDTRVTACCEVGRNPVIEHPDSQAIKCMEQLVKSLSDVINR</sequence>
<dbReference type="PANTHER" id="PTHR23264">
    <property type="entry name" value="NUCLEOTIDE-BINDING PROTEIN NBP35 YEAST -RELATED"/>
    <property type="match status" value="1"/>
</dbReference>
<dbReference type="PANTHER" id="PTHR23264:SF21">
    <property type="entry name" value="NUCLEOTIDE BINDING PROTEIN 1-LIKE PROTEIN"/>
    <property type="match status" value="1"/>
</dbReference>
<keyword evidence="8" id="KW-1185">Reference proteome</keyword>
<dbReference type="EMBL" id="UYJE01004516">
    <property type="protein sequence ID" value="VDI28697.1"/>
    <property type="molecule type" value="Genomic_DNA"/>
</dbReference>
<keyword evidence="4" id="KW-0067">ATP-binding</keyword>
<dbReference type="GO" id="GO:0051539">
    <property type="term" value="F:4 iron, 4 sulfur cluster binding"/>
    <property type="evidence" value="ECO:0007669"/>
    <property type="project" value="UniProtKB-KW"/>
</dbReference>
<dbReference type="AlphaFoldDB" id="A0A8B6E694"/>
<dbReference type="GO" id="GO:0005524">
    <property type="term" value="F:ATP binding"/>
    <property type="evidence" value="ECO:0007669"/>
    <property type="project" value="UniProtKB-KW"/>
</dbReference>
<dbReference type="HAMAP" id="MF_02040">
    <property type="entry name" value="Mrp_NBP35"/>
    <property type="match status" value="1"/>
</dbReference>
<dbReference type="SUPFAM" id="SSF52540">
    <property type="entry name" value="P-loop containing nucleoside triphosphate hydrolases"/>
    <property type="match status" value="1"/>
</dbReference>
<keyword evidence="3" id="KW-0547">Nucleotide-binding</keyword>
<dbReference type="GO" id="GO:0140663">
    <property type="term" value="F:ATP-dependent FeS chaperone activity"/>
    <property type="evidence" value="ECO:0007669"/>
    <property type="project" value="InterPro"/>
</dbReference>
<protein>
    <recommendedName>
        <fullName evidence="9">Cytosolic Fe-S cluster assembly factor NUBP1 homolog</fullName>
    </recommendedName>
</protein>
<dbReference type="Proteomes" id="UP000596742">
    <property type="component" value="Unassembled WGS sequence"/>
</dbReference>
<evidence type="ECO:0000256" key="2">
    <source>
        <dbReference type="ARBA" id="ARBA00022723"/>
    </source>
</evidence>
<organism evidence="7 8">
    <name type="scientific">Mytilus galloprovincialis</name>
    <name type="common">Mediterranean mussel</name>
    <dbReference type="NCBI Taxonomy" id="29158"/>
    <lineage>
        <taxon>Eukaryota</taxon>
        <taxon>Metazoa</taxon>
        <taxon>Spiralia</taxon>
        <taxon>Lophotrochozoa</taxon>
        <taxon>Mollusca</taxon>
        <taxon>Bivalvia</taxon>
        <taxon>Autobranchia</taxon>
        <taxon>Pteriomorphia</taxon>
        <taxon>Mytilida</taxon>
        <taxon>Mytiloidea</taxon>
        <taxon>Mytilidae</taxon>
        <taxon>Mytilinae</taxon>
        <taxon>Mytilus</taxon>
    </lineage>
</organism>
<evidence type="ECO:0000256" key="6">
    <source>
        <dbReference type="ARBA" id="ARBA00023014"/>
    </source>
</evidence>
<keyword evidence="1" id="KW-0004">4Fe-4S</keyword>
<dbReference type="FunFam" id="3.40.50.300:FF:001119">
    <property type="entry name" value="Iron-sulfur cluster carrier protein"/>
    <property type="match status" value="1"/>
</dbReference>
<gene>
    <name evidence="7" type="ORF">MGAL_10B017293</name>
</gene>
<dbReference type="InterPro" id="IPR027417">
    <property type="entry name" value="P-loop_NTPase"/>
</dbReference>
<dbReference type="OrthoDB" id="1741334at2759"/>
<dbReference type="Gene3D" id="3.40.50.300">
    <property type="entry name" value="P-loop containing nucleotide triphosphate hydrolases"/>
    <property type="match status" value="1"/>
</dbReference>
<dbReference type="CDD" id="cd02037">
    <property type="entry name" value="Mrp_NBP35"/>
    <property type="match status" value="1"/>
</dbReference>
<proteinExistence type="inferred from homology"/>
<dbReference type="InterPro" id="IPR019591">
    <property type="entry name" value="Mrp/NBP35_ATP-bd"/>
</dbReference>
<reference evidence="7" key="1">
    <citation type="submission" date="2018-11" db="EMBL/GenBank/DDBJ databases">
        <authorList>
            <person name="Alioto T."/>
            <person name="Alioto T."/>
        </authorList>
    </citation>
    <scope>NUCLEOTIDE SEQUENCE</scope>
</reference>
<name>A0A8B6E694_MYTGA</name>
<evidence type="ECO:0008006" key="9">
    <source>
        <dbReference type="Google" id="ProtNLM"/>
    </source>
</evidence>
<evidence type="ECO:0000256" key="5">
    <source>
        <dbReference type="ARBA" id="ARBA00023004"/>
    </source>
</evidence>
<dbReference type="GO" id="GO:0046872">
    <property type="term" value="F:metal ion binding"/>
    <property type="evidence" value="ECO:0007669"/>
    <property type="project" value="UniProtKB-KW"/>
</dbReference>
<evidence type="ECO:0000313" key="7">
    <source>
        <dbReference type="EMBL" id="VDI28697.1"/>
    </source>
</evidence>
<dbReference type="GO" id="GO:0005829">
    <property type="term" value="C:cytosol"/>
    <property type="evidence" value="ECO:0007669"/>
    <property type="project" value="TreeGrafter"/>
</dbReference>
<evidence type="ECO:0000313" key="8">
    <source>
        <dbReference type="Proteomes" id="UP000596742"/>
    </source>
</evidence>
<keyword evidence="2" id="KW-0479">Metal-binding</keyword>